<dbReference type="InterPro" id="IPR006097">
    <property type="entry name" value="Glu/Leu/Phe/Val/Trp_DH_dimer"/>
</dbReference>
<proteinExistence type="inferred from homology"/>
<evidence type="ECO:0000259" key="3">
    <source>
        <dbReference type="SMART" id="SM00839"/>
    </source>
</evidence>
<dbReference type="Gene3D" id="3.40.50.720">
    <property type="entry name" value="NAD(P)-binding Rossmann-like Domain"/>
    <property type="match status" value="1"/>
</dbReference>
<evidence type="ECO:0000313" key="5">
    <source>
        <dbReference type="Proteomes" id="UP000228568"/>
    </source>
</evidence>
<sequence length="402" mass="44631">MFLELEKFFKKKPKKIIHWKDSHSVAEGWLVINSLYNGAAGGGTRMSSSCNRAEVEQLAKTMEIKFTVSGPEIGGAKSGIRYDFKNEDEKRDVLSRWFAFIKKELSTCYGTGGDQNVDFKNDVSVLLSKIGINHPQEGIVNGLYTDLDDNQRLKIINNLKLGVLTPVTSNKFLQNLGLVLSDVATGYGVASSLQAFYDLTDRQLIGQRVVLEGFGNVGSASAYFAKEKGAKIIGILDKDWYIFDDHGIDINLLLQARNRGVLNVFSNLVTPYRDELKEILSADIFIPAATSHTVGTRHMQFIKSAGVSVIAPGANNPFFDGEIEKEADINFSVIPEFIVNCGMARCFNYLMKLGCLLSETAILDDIEKCIRKSVDEILHNHTNLQDLTKAGYEVALRKINSR</sequence>
<comment type="caution">
    <text evidence="4">The sequence shown here is derived from an EMBL/GenBank/DDBJ whole genome shotgun (WGS) entry which is preliminary data.</text>
</comment>
<reference evidence="5" key="1">
    <citation type="submission" date="2017-09" db="EMBL/GenBank/DDBJ databases">
        <title>Depth-based differentiation of microbial function through sediment-hosted aquifers and enrichment of novel symbionts in the deep terrestrial subsurface.</title>
        <authorList>
            <person name="Probst A.J."/>
            <person name="Ladd B."/>
            <person name="Jarett J.K."/>
            <person name="Geller-Mcgrath D.E."/>
            <person name="Sieber C.M.K."/>
            <person name="Emerson J.B."/>
            <person name="Anantharaman K."/>
            <person name="Thomas B.C."/>
            <person name="Malmstrom R."/>
            <person name="Stieglmeier M."/>
            <person name="Klingl A."/>
            <person name="Woyke T."/>
            <person name="Ryan C.M."/>
            <person name="Banfield J.F."/>
        </authorList>
    </citation>
    <scope>NUCLEOTIDE SEQUENCE [LARGE SCALE GENOMIC DNA]</scope>
</reference>
<dbReference type="Pfam" id="PF00208">
    <property type="entry name" value="ELFV_dehydrog"/>
    <property type="match status" value="1"/>
</dbReference>
<accession>A0A2M7VAK0</accession>
<dbReference type="GO" id="GO:0006538">
    <property type="term" value="P:L-glutamate catabolic process"/>
    <property type="evidence" value="ECO:0007669"/>
    <property type="project" value="TreeGrafter"/>
</dbReference>
<evidence type="ECO:0000313" key="4">
    <source>
        <dbReference type="EMBL" id="PIZ95883.1"/>
    </source>
</evidence>
<feature type="domain" description="Glutamate/phenylalanine/leucine/valine/L-tryptophan dehydrogenase C-terminal" evidence="3">
    <location>
        <begin position="178"/>
        <end position="402"/>
    </location>
</feature>
<dbReference type="SMART" id="SM00839">
    <property type="entry name" value="ELFV_dehydrog"/>
    <property type="match status" value="1"/>
</dbReference>
<dbReference type="AlphaFoldDB" id="A0A2M7VAK0"/>
<dbReference type="EMBL" id="PFPK01000002">
    <property type="protein sequence ID" value="PIZ95883.1"/>
    <property type="molecule type" value="Genomic_DNA"/>
</dbReference>
<dbReference type="Gene3D" id="3.40.50.10860">
    <property type="entry name" value="Leucine Dehydrogenase, chain A, domain 1"/>
    <property type="match status" value="1"/>
</dbReference>
<name>A0A2M7VAK0_9BACT</name>
<dbReference type="PANTHER" id="PTHR11606">
    <property type="entry name" value="GLUTAMATE DEHYDROGENASE"/>
    <property type="match status" value="1"/>
</dbReference>
<evidence type="ECO:0000256" key="1">
    <source>
        <dbReference type="ARBA" id="ARBA00006382"/>
    </source>
</evidence>
<dbReference type="InterPro" id="IPR006096">
    <property type="entry name" value="Glu/Leu/Phe/Val/Trp_DH_C"/>
</dbReference>
<dbReference type="PANTHER" id="PTHR11606:SF13">
    <property type="entry name" value="GLUTAMATE DEHYDROGENASE 1, MITOCHONDRIAL"/>
    <property type="match status" value="1"/>
</dbReference>
<dbReference type="InterPro" id="IPR036291">
    <property type="entry name" value="NAD(P)-bd_dom_sf"/>
</dbReference>
<dbReference type="InterPro" id="IPR046346">
    <property type="entry name" value="Aminoacid_DH-like_N_sf"/>
</dbReference>
<dbReference type="Pfam" id="PF02812">
    <property type="entry name" value="ELFV_dehydrog_N"/>
    <property type="match status" value="1"/>
</dbReference>
<dbReference type="Proteomes" id="UP000228568">
    <property type="component" value="Unassembled WGS sequence"/>
</dbReference>
<keyword evidence="2" id="KW-0560">Oxidoreductase</keyword>
<protein>
    <submittedName>
        <fullName evidence="4">Amino acid dehydrogenase</fullName>
    </submittedName>
</protein>
<dbReference type="SUPFAM" id="SSF53223">
    <property type="entry name" value="Aminoacid dehydrogenase-like, N-terminal domain"/>
    <property type="match status" value="1"/>
</dbReference>
<gene>
    <name evidence="4" type="ORF">COX81_00090</name>
</gene>
<comment type="similarity">
    <text evidence="1">Belongs to the Glu/Leu/Phe/Val dehydrogenases family.</text>
</comment>
<organism evidence="4 5">
    <name type="scientific">Candidatus Magasanikbacteria bacterium CG_4_10_14_0_2_um_filter_37_12</name>
    <dbReference type="NCBI Taxonomy" id="1974637"/>
    <lineage>
        <taxon>Bacteria</taxon>
        <taxon>Candidatus Magasanikiibacteriota</taxon>
    </lineage>
</organism>
<evidence type="ECO:0000256" key="2">
    <source>
        <dbReference type="ARBA" id="ARBA00023002"/>
    </source>
</evidence>
<dbReference type="SUPFAM" id="SSF51735">
    <property type="entry name" value="NAD(P)-binding Rossmann-fold domains"/>
    <property type="match status" value="1"/>
</dbReference>
<dbReference type="GO" id="GO:0004352">
    <property type="term" value="F:glutamate dehydrogenase (NAD+) activity"/>
    <property type="evidence" value="ECO:0007669"/>
    <property type="project" value="TreeGrafter"/>
</dbReference>